<keyword evidence="1" id="KW-0813">Transport</keyword>
<dbReference type="RefSeq" id="WP_161444440.1">
    <property type="nucleotide sequence ID" value="NZ_WXWW01000145.1"/>
</dbReference>
<evidence type="ECO:0000256" key="4">
    <source>
        <dbReference type="ARBA" id="ARBA00023004"/>
    </source>
</evidence>
<evidence type="ECO:0000313" key="6">
    <source>
        <dbReference type="Proteomes" id="UP000465712"/>
    </source>
</evidence>
<dbReference type="InterPro" id="IPR012292">
    <property type="entry name" value="Globin/Proto"/>
</dbReference>
<sequence>MIPPERDISDIVSNSTLDFSSGHNRLNAAGGEAGIRKLAAAFCQCMDTHPELAVIRARYPDDLTDYRETLVTFLLTWIRGEAPLYTKSNGRRYLNTNRRRVRLNSTEKEAWLRCMQLALDTQPLEEVFKRYVMVQLTLSAEMTRKRQDEQPPD</sequence>
<comment type="caution">
    <text evidence="5">The sequence shown here is derived from an EMBL/GenBank/DDBJ whole genome shotgun (WGS) entry which is preliminary data.</text>
</comment>
<dbReference type="GO" id="GO:0046872">
    <property type="term" value="F:metal ion binding"/>
    <property type="evidence" value="ECO:0007669"/>
    <property type="project" value="UniProtKB-KW"/>
</dbReference>
<dbReference type="Pfam" id="PF01152">
    <property type="entry name" value="Bac_globin"/>
    <property type="match status" value="1"/>
</dbReference>
<dbReference type="GO" id="GO:0019825">
    <property type="term" value="F:oxygen binding"/>
    <property type="evidence" value="ECO:0007669"/>
    <property type="project" value="InterPro"/>
</dbReference>
<accession>A0A7X5ATZ0</accession>
<dbReference type="AlphaFoldDB" id="A0A7X5ATZ0"/>
<evidence type="ECO:0000256" key="1">
    <source>
        <dbReference type="ARBA" id="ARBA00022448"/>
    </source>
</evidence>
<organism evidence="5 6">
    <name type="scientific">Photobacterium halotolerans</name>
    <dbReference type="NCBI Taxonomy" id="265726"/>
    <lineage>
        <taxon>Bacteria</taxon>
        <taxon>Pseudomonadati</taxon>
        <taxon>Pseudomonadota</taxon>
        <taxon>Gammaproteobacteria</taxon>
        <taxon>Vibrionales</taxon>
        <taxon>Vibrionaceae</taxon>
        <taxon>Photobacterium</taxon>
    </lineage>
</organism>
<dbReference type="Gene3D" id="1.10.490.10">
    <property type="entry name" value="Globins"/>
    <property type="match status" value="1"/>
</dbReference>
<gene>
    <name evidence="5" type="ORF">CAG72_09265</name>
</gene>
<dbReference type="SUPFAM" id="SSF46458">
    <property type="entry name" value="Globin-like"/>
    <property type="match status" value="1"/>
</dbReference>
<reference evidence="5 6" key="1">
    <citation type="submission" date="2017-05" db="EMBL/GenBank/DDBJ databases">
        <title>High clonality and local adaptation shapes Vibrionaceae linages within an endangered oasis.</title>
        <authorList>
            <person name="Vazquez-Rosas-Landa M."/>
        </authorList>
    </citation>
    <scope>NUCLEOTIDE SEQUENCE [LARGE SCALE GENOMIC DNA]</scope>
    <source>
        <strain evidence="5 6">P46_P4S1P180</strain>
    </source>
</reference>
<evidence type="ECO:0000313" key="5">
    <source>
        <dbReference type="EMBL" id="NAW65405.1"/>
    </source>
</evidence>
<dbReference type="EMBL" id="WXWW01000145">
    <property type="protein sequence ID" value="NAW65405.1"/>
    <property type="molecule type" value="Genomic_DNA"/>
</dbReference>
<dbReference type="InterPro" id="IPR001486">
    <property type="entry name" value="Hemoglobin_trunc"/>
</dbReference>
<protein>
    <submittedName>
        <fullName evidence="5">Globin</fullName>
    </submittedName>
</protein>
<evidence type="ECO:0000256" key="3">
    <source>
        <dbReference type="ARBA" id="ARBA00022723"/>
    </source>
</evidence>
<dbReference type="InterPro" id="IPR009050">
    <property type="entry name" value="Globin-like_sf"/>
</dbReference>
<dbReference type="GO" id="GO:0020037">
    <property type="term" value="F:heme binding"/>
    <property type="evidence" value="ECO:0007669"/>
    <property type="project" value="InterPro"/>
</dbReference>
<name>A0A7X5ATZ0_9GAMM</name>
<keyword evidence="2" id="KW-0349">Heme</keyword>
<evidence type="ECO:0000256" key="2">
    <source>
        <dbReference type="ARBA" id="ARBA00022617"/>
    </source>
</evidence>
<proteinExistence type="predicted"/>
<dbReference type="Proteomes" id="UP000465712">
    <property type="component" value="Unassembled WGS sequence"/>
</dbReference>
<keyword evidence="4" id="KW-0408">Iron</keyword>
<keyword evidence="3" id="KW-0479">Metal-binding</keyword>